<feature type="compositionally biased region" description="Basic and acidic residues" evidence="1">
    <location>
        <begin position="171"/>
        <end position="181"/>
    </location>
</feature>
<feature type="compositionally biased region" description="Acidic residues" evidence="1">
    <location>
        <begin position="626"/>
        <end position="636"/>
    </location>
</feature>
<protein>
    <submittedName>
        <fullName evidence="2">Uncharacterized protein</fullName>
    </submittedName>
</protein>
<reference evidence="2" key="1">
    <citation type="submission" date="2023-06" db="EMBL/GenBank/DDBJ databases">
        <authorList>
            <consortium name="Lawrence Berkeley National Laboratory"/>
            <person name="Ahrendt S."/>
            <person name="Sahu N."/>
            <person name="Indic B."/>
            <person name="Wong-Bajracharya J."/>
            <person name="Merenyi Z."/>
            <person name="Ke H.-M."/>
            <person name="Monk M."/>
            <person name="Kocsube S."/>
            <person name="Drula E."/>
            <person name="Lipzen A."/>
            <person name="Balint B."/>
            <person name="Henrissat B."/>
            <person name="Andreopoulos B."/>
            <person name="Martin F.M."/>
            <person name="Harder C.B."/>
            <person name="Rigling D."/>
            <person name="Ford K.L."/>
            <person name="Foster G.D."/>
            <person name="Pangilinan J."/>
            <person name="Papanicolaou A."/>
            <person name="Barry K."/>
            <person name="LaButti K."/>
            <person name="Viragh M."/>
            <person name="Koriabine M."/>
            <person name="Yan M."/>
            <person name="Riley R."/>
            <person name="Champramary S."/>
            <person name="Plett K.L."/>
            <person name="Tsai I.J."/>
            <person name="Slot J."/>
            <person name="Sipos G."/>
            <person name="Plett J."/>
            <person name="Nagy L.G."/>
            <person name="Grigoriev I.V."/>
        </authorList>
    </citation>
    <scope>NUCLEOTIDE SEQUENCE</scope>
    <source>
        <strain evidence="2">FPL87.14</strain>
    </source>
</reference>
<proteinExistence type="predicted"/>
<feature type="region of interest" description="Disordered" evidence="1">
    <location>
        <begin position="251"/>
        <end position="276"/>
    </location>
</feature>
<evidence type="ECO:0000313" key="3">
    <source>
        <dbReference type="Proteomes" id="UP001175226"/>
    </source>
</evidence>
<name>A0AA39MYB8_9AGAR</name>
<accession>A0AA39MYB8</accession>
<organism evidence="2 3">
    <name type="scientific">Armillaria borealis</name>
    <dbReference type="NCBI Taxonomy" id="47425"/>
    <lineage>
        <taxon>Eukaryota</taxon>
        <taxon>Fungi</taxon>
        <taxon>Dikarya</taxon>
        <taxon>Basidiomycota</taxon>
        <taxon>Agaricomycotina</taxon>
        <taxon>Agaricomycetes</taxon>
        <taxon>Agaricomycetidae</taxon>
        <taxon>Agaricales</taxon>
        <taxon>Marasmiineae</taxon>
        <taxon>Physalacriaceae</taxon>
        <taxon>Armillaria</taxon>
    </lineage>
</organism>
<feature type="region of interest" description="Disordered" evidence="1">
    <location>
        <begin position="171"/>
        <end position="232"/>
    </location>
</feature>
<evidence type="ECO:0000256" key="1">
    <source>
        <dbReference type="SAM" id="MobiDB-lite"/>
    </source>
</evidence>
<feature type="compositionally biased region" description="Polar residues" evidence="1">
    <location>
        <begin position="193"/>
        <end position="209"/>
    </location>
</feature>
<evidence type="ECO:0000313" key="2">
    <source>
        <dbReference type="EMBL" id="KAK0451456.1"/>
    </source>
</evidence>
<keyword evidence="3" id="KW-1185">Reference proteome</keyword>
<gene>
    <name evidence="2" type="ORF">EV421DRAFT_1770767</name>
</gene>
<sequence length="1158" mass="128611">MAAFWSDARNVTLHLDTAEASADVEDLLKQLEEPLPGWVQKGPFPNHSSHLEYLIDELAKPDADRSSQFILPPRNNERNDYLDIYFSFILNTADSLQTSIRRKTQESIYSRVLFFISYILGNIWRDDIVVENIKITVPKHLTHGFNPLMKYTSKTMIAPCLLLHRAIREDSSDSGKDHESDVDVDSNSKVSEYSVSDLSPVSEVSQGVQSHNSDQRDSDNSNSEASETPVSDRWTASEFCRGFQNRNAESESAEWCSQGSGDKSSTAPLDEDVMAKPDPVCKPDPYLIEGSILPDTTCDSVLLSLLCVGTHDTIWGMLASTLYQRHVWKMKQPAMGIIIAPSLSKIQLVIAWLDKPDIWNDLPSVHAVRIATLNHPSGVFDLQNPFDSLSFILVLSRLHSYFHGLQSTYDAKFIAYQHGFREVDALEWRSDHAPNTIPACKLFDKVSAWLKDVNHARQSQPKLDSSNSLSPGRLQNIFDRYLGPDLRDSHSEEEGPFTYVPSSAVPSPHPEQRSPVATNGVHFKSTSISRRDINGLRSMTGGKKKNNNLKAGARSSRKGGSAANLQASTSEGASSRPIKKRRFSNEQTSVEEGLPPTVLGERPLTVPPSITFTSSEGAPEDALYANDEESDGDDLSDLTTQRYSASGFATAHHKTGDTGGCVHSWMYWRGIKPDIYPSDIEEQNTVTQMYKRYTDLYQSPLLFTGTQSSDPAVQAELDTLKKTLDSGQIRFLSSGTLPDLIGVHLKRKMELILTASRRARDMKTSARRENIPEAEARSTWDMLLGIASDIHQNGDMHFRLERMIKLPRNDEYGASQEVVNALKSRRSRWTTDADDFAKRALKVGGEEGSRLSAIAYASATFLAETCAYSPGTNLAPKEPKQAKCDILVTLTRPIYPKTMTATQRSRLKKFSLVTQPTREKKAIVDRAPISSAQKHDYRNAFNKNAIIMTSRQQVAVDCSATDTILPTSSTLLENPLQALHISDDVSMAQDNDQGTTASESVSSAKDLSLVGALLFVVCINENKKFLESAGKNGVNQSRMDLVACLKFLAAVGITNFPVYSIITDGTLGTIVSAHMKDHIQGSVYEHNVRTFDISNPVDALNVATFITFIATEHTQKLRELLSEQKLQELARKLDRDDPSLHWTMEHQFPSVKKTKASS</sequence>
<dbReference type="EMBL" id="JAUEPT010000005">
    <property type="protein sequence ID" value="KAK0451456.1"/>
    <property type="molecule type" value="Genomic_DNA"/>
</dbReference>
<dbReference type="AlphaFoldDB" id="A0AA39MYB8"/>
<feature type="compositionally biased region" description="Polar residues" evidence="1">
    <location>
        <begin position="563"/>
        <end position="573"/>
    </location>
</feature>
<feature type="region of interest" description="Disordered" evidence="1">
    <location>
        <begin position="489"/>
        <end position="637"/>
    </location>
</feature>
<dbReference type="Proteomes" id="UP001175226">
    <property type="component" value="Unassembled WGS sequence"/>
</dbReference>
<feature type="compositionally biased region" description="Polar residues" evidence="1">
    <location>
        <begin position="255"/>
        <end position="267"/>
    </location>
</feature>
<comment type="caution">
    <text evidence="2">The sequence shown here is derived from an EMBL/GenBank/DDBJ whole genome shotgun (WGS) entry which is preliminary data.</text>
</comment>